<dbReference type="AlphaFoldDB" id="A0A6G0U9E1"/>
<keyword evidence="3" id="KW-1185">Reference proteome</keyword>
<dbReference type="Proteomes" id="UP000475862">
    <property type="component" value="Unassembled WGS sequence"/>
</dbReference>
<accession>A0A6G0U9E1</accession>
<keyword evidence="1" id="KW-0812">Transmembrane</keyword>
<evidence type="ECO:0000313" key="3">
    <source>
        <dbReference type="Proteomes" id="UP000475862"/>
    </source>
</evidence>
<keyword evidence="1" id="KW-0472">Membrane</keyword>
<protein>
    <submittedName>
        <fullName evidence="2">Uncharacterized protein</fullName>
    </submittedName>
</protein>
<dbReference type="EMBL" id="VYZN01000001">
    <property type="protein sequence ID" value="KAE9544836.1"/>
    <property type="molecule type" value="Genomic_DNA"/>
</dbReference>
<evidence type="ECO:0000256" key="1">
    <source>
        <dbReference type="SAM" id="Phobius"/>
    </source>
</evidence>
<name>A0A6G0U9E1_APHGL</name>
<proteinExistence type="predicted"/>
<gene>
    <name evidence="2" type="ORF">AGLY_000378</name>
</gene>
<evidence type="ECO:0000313" key="2">
    <source>
        <dbReference type="EMBL" id="KAE9544836.1"/>
    </source>
</evidence>
<comment type="caution">
    <text evidence="2">The sequence shown here is derived from an EMBL/GenBank/DDBJ whole genome shotgun (WGS) entry which is preliminary data.</text>
</comment>
<feature type="transmembrane region" description="Helical" evidence="1">
    <location>
        <begin position="116"/>
        <end position="137"/>
    </location>
</feature>
<keyword evidence="1" id="KW-1133">Transmembrane helix</keyword>
<organism evidence="2 3">
    <name type="scientific">Aphis glycines</name>
    <name type="common">Soybean aphid</name>
    <dbReference type="NCBI Taxonomy" id="307491"/>
    <lineage>
        <taxon>Eukaryota</taxon>
        <taxon>Metazoa</taxon>
        <taxon>Ecdysozoa</taxon>
        <taxon>Arthropoda</taxon>
        <taxon>Hexapoda</taxon>
        <taxon>Insecta</taxon>
        <taxon>Pterygota</taxon>
        <taxon>Neoptera</taxon>
        <taxon>Paraneoptera</taxon>
        <taxon>Hemiptera</taxon>
        <taxon>Sternorrhyncha</taxon>
        <taxon>Aphidomorpha</taxon>
        <taxon>Aphidoidea</taxon>
        <taxon>Aphididae</taxon>
        <taxon>Aphidini</taxon>
        <taxon>Aphis</taxon>
        <taxon>Aphis</taxon>
    </lineage>
</organism>
<reference evidence="2 3" key="1">
    <citation type="submission" date="2019-08" db="EMBL/GenBank/DDBJ databases">
        <title>The genome of the soybean aphid Biotype 1, its phylome, world population structure and adaptation to the North American continent.</title>
        <authorList>
            <person name="Giordano R."/>
            <person name="Donthu R.K."/>
            <person name="Hernandez A.G."/>
            <person name="Wright C.L."/>
            <person name="Zimin A.V."/>
        </authorList>
    </citation>
    <scope>NUCLEOTIDE SEQUENCE [LARGE SCALE GENOMIC DNA]</scope>
    <source>
        <tissue evidence="2">Whole aphids</tissue>
    </source>
</reference>
<sequence>MPIILSRLSPKSNIYAPIKISLNVSKQGDIKGVRKLYKNITVPISNRVRTCLFSSEEKLKIQWKNKYSIKKKKYLIEYCILYKLISYKQLTMNIKYLISSMIVYRMIQNEPITVNIIHYFCLTLYIILIHFFIIQIYNVFYLLTKEGCDVACFNVALVSPLRSLKELSLELCIFSMRSDRQWFTICGRFFQPVSIWYCQWINRINFAFDILQPIDTALLISFTFFYFIHYSIPTACWFSSSWSSVFLILSYLQDEGEVELLEETGSELSLSVVKKSESVIGSVGPSRLTIAPRLVGRLVSQSP</sequence>